<dbReference type="Gene3D" id="2.170.16.10">
    <property type="entry name" value="Hedgehog/Intein (Hint) domain"/>
    <property type="match status" value="1"/>
</dbReference>
<dbReference type="EMBL" id="AP027266">
    <property type="protein sequence ID" value="BDW84223.1"/>
    <property type="molecule type" value="Genomic_DNA"/>
</dbReference>
<dbReference type="InterPro" id="IPR036844">
    <property type="entry name" value="Hint_dom_sf"/>
</dbReference>
<dbReference type="AlphaFoldDB" id="A0AA48KIX0"/>
<accession>A0AA48KIX0</accession>
<gene>
    <name evidence="2" type="ORF">MACH21_04000</name>
</gene>
<dbReference type="RefSeq" id="WP_338273915.1">
    <property type="nucleotide sequence ID" value="NZ_AP027266.1"/>
</dbReference>
<organism evidence="2 3">
    <name type="scientific">Roseicyclus marinus</name>
    <dbReference type="NCBI Taxonomy" id="2161673"/>
    <lineage>
        <taxon>Bacteria</taxon>
        <taxon>Pseudomonadati</taxon>
        <taxon>Pseudomonadota</taxon>
        <taxon>Alphaproteobacteria</taxon>
        <taxon>Rhodobacterales</taxon>
        <taxon>Roseobacteraceae</taxon>
        <taxon>Roseicyclus</taxon>
    </lineage>
</organism>
<keyword evidence="3" id="KW-1185">Reference proteome</keyword>
<name>A0AA48KIX0_9RHOB</name>
<reference evidence="2 3" key="1">
    <citation type="submission" date="2023-01" db="EMBL/GenBank/DDBJ databases">
        <title>Complete genome sequence of Roseicyclus marinus strain Dej080120_10.</title>
        <authorList>
            <person name="Ueki S."/>
            <person name="Maruyama F."/>
        </authorList>
    </citation>
    <scope>NUCLEOTIDE SEQUENCE [LARGE SCALE GENOMIC DNA]</scope>
    <source>
        <strain evidence="2 3">Dej080120_10</strain>
    </source>
</reference>
<dbReference type="Pfam" id="PF13403">
    <property type="entry name" value="Hint_2"/>
    <property type="match status" value="1"/>
</dbReference>
<dbReference type="SUPFAM" id="SSF51294">
    <property type="entry name" value="Hedgehog/intein (Hint) domain"/>
    <property type="match status" value="1"/>
</dbReference>
<evidence type="ECO:0000259" key="1">
    <source>
        <dbReference type="Pfam" id="PF13403"/>
    </source>
</evidence>
<sequence>MADFTATHWVNLSGVNVTGTTRLTWSSAHDLSQSGTVIDTAPLGEMDASDTFRTGHFTGFYISVDGHAYGIFQNSGIYAVPYNKPIHNIAGSAALASGETTSYLMPLPGAANCFLSGTRIATPDGPRPIETLAPGDLVLQALGPPLPVTWLWRQEVLNLPGTPRPIRLRAHSLGPDRPARDLVVTPDHAIAIDGLLVTAQALGNGRTIHEIAYQDLPERYILWHLELVDHCLLLAEGCPAESFLDYGGRHRFDGHDAYLRHHGHDRPIPEMPLPRITCARQLPPALRARLGLDRAA</sequence>
<feature type="domain" description="Hedgehog/Intein (Hint)" evidence="1">
    <location>
        <begin position="113"/>
        <end position="245"/>
    </location>
</feature>
<dbReference type="KEGG" id="rmai:MACH21_04000"/>
<evidence type="ECO:0000313" key="2">
    <source>
        <dbReference type="EMBL" id="BDW84223.1"/>
    </source>
</evidence>
<evidence type="ECO:0000313" key="3">
    <source>
        <dbReference type="Proteomes" id="UP001337723"/>
    </source>
</evidence>
<dbReference type="InterPro" id="IPR028992">
    <property type="entry name" value="Hedgehog/Intein_dom"/>
</dbReference>
<proteinExistence type="predicted"/>
<protein>
    <recommendedName>
        <fullName evidence="1">Hedgehog/Intein (Hint) domain-containing protein</fullName>
    </recommendedName>
</protein>
<dbReference type="Proteomes" id="UP001337723">
    <property type="component" value="Chromosome"/>
</dbReference>